<keyword evidence="3" id="KW-1185">Reference proteome</keyword>
<name>A0ABQ2LST3_9MICC</name>
<organism evidence="2 3">
    <name type="scientific">Citricoccus zhacaiensis</name>
    <dbReference type="NCBI Taxonomy" id="489142"/>
    <lineage>
        <taxon>Bacteria</taxon>
        <taxon>Bacillati</taxon>
        <taxon>Actinomycetota</taxon>
        <taxon>Actinomycetes</taxon>
        <taxon>Micrococcales</taxon>
        <taxon>Micrococcaceae</taxon>
        <taxon>Citricoccus</taxon>
    </lineage>
</organism>
<dbReference type="Proteomes" id="UP000642509">
    <property type="component" value="Unassembled WGS sequence"/>
</dbReference>
<dbReference type="EMBL" id="BMLQ01000002">
    <property type="protein sequence ID" value="GGO42667.1"/>
    <property type="molecule type" value="Genomic_DNA"/>
</dbReference>
<sequence>MAERLGRTVDGPLRPVMHTYYRRTTLLLPGLGTRLTLDRDLLWTPAPADQPADHPADVRGPLRLSRRLVVETKSAGHPTAADRWLWRRGIRPVAVSKYCAGQALLHPDLPHHRWHRTLHRDLPVVLAAPIDPLTPAGHPADLEHQGARP</sequence>
<protein>
    <recommendedName>
        <fullName evidence="1">VTC domain-containing protein</fullName>
    </recommendedName>
</protein>
<feature type="domain" description="VTC" evidence="1">
    <location>
        <begin position="12"/>
        <end position="106"/>
    </location>
</feature>
<proteinExistence type="predicted"/>
<comment type="caution">
    <text evidence="2">The sequence shown here is derived from an EMBL/GenBank/DDBJ whole genome shotgun (WGS) entry which is preliminary data.</text>
</comment>
<accession>A0ABQ2LST3</accession>
<reference evidence="3" key="1">
    <citation type="journal article" date="2019" name="Int. J. Syst. Evol. Microbiol.">
        <title>The Global Catalogue of Microorganisms (GCM) 10K type strain sequencing project: providing services to taxonomists for standard genome sequencing and annotation.</title>
        <authorList>
            <consortium name="The Broad Institute Genomics Platform"/>
            <consortium name="The Broad Institute Genome Sequencing Center for Infectious Disease"/>
            <person name="Wu L."/>
            <person name="Ma J."/>
        </authorList>
    </citation>
    <scope>NUCLEOTIDE SEQUENCE [LARGE SCALE GENOMIC DNA]</scope>
    <source>
        <strain evidence="3">CGMCC 1.7064</strain>
    </source>
</reference>
<evidence type="ECO:0000313" key="3">
    <source>
        <dbReference type="Proteomes" id="UP000642509"/>
    </source>
</evidence>
<dbReference type="Pfam" id="PF09359">
    <property type="entry name" value="VTC"/>
    <property type="match status" value="1"/>
</dbReference>
<evidence type="ECO:0000259" key="1">
    <source>
        <dbReference type="Pfam" id="PF09359"/>
    </source>
</evidence>
<evidence type="ECO:0000313" key="2">
    <source>
        <dbReference type="EMBL" id="GGO42667.1"/>
    </source>
</evidence>
<gene>
    <name evidence="2" type="ORF">GCM10010977_09030</name>
</gene>
<dbReference type="InterPro" id="IPR018966">
    <property type="entry name" value="VTC_domain"/>
</dbReference>